<evidence type="ECO:0000256" key="2">
    <source>
        <dbReference type="ARBA" id="ARBA00022448"/>
    </source>
</evidence>
<dbReference type="AlphaFoldDB" id="A0A9W9GBU8"/>
<evidence type="ECO:0000313" key="14">
    <source>
        <dbReference type="Proteomes" id="UP001149165"/>
    </source>
</evidence>
<dbReference type="GO" id="GO:0005789">
    <property type="term" value="C:endoplasmic reticulum membrane"/>
    <property type="evidence" value="ECO:0007669"/>
    <property type="project" value="UniProtKB-SubCell"/>
</dbReference>
<keyword evidence="6 11" id="KW-1133">Transmembrane helix</keyword>
<dbReference type="GO" id="GO:0031201">
    <property type="term" value="C:SNARE complex"/>
    <property type="evidence" value="ECO:0007669"/>
    <property type="project" value="TreeGrafter"/>
</dbReference>
<evidence type="ECO:0000256" key="11">
    <source>
        <dbReference type="SAM" id="Phobius"/>
    </source>
</evidence>
<evidence type="ECO:0000256" key="10">
    <source>
        <dbReference type="SAM" id="MobiDB-lite"/>
    </source>
</evidence>
<feature type="transmembrane region" description="Helical" evidence="11">
    <location>
        <begin position="258"/>
        <end position="280"/>
    </location>
</feature>
<accession>A0A9W9GBU8</accession>
<feature type="transmembrane region" description="Helical" evidence="11">
    <location>
        <begin position="228"/>
        <end position="246"/>
    </location>
</feature>
<dbReference type="Proteomes" id="UP001149165">
    <property type="component" value="Unassembled WGS sequence"/>
</dbReference>
<dbReference type="PANTHER" id="PTHR12825">
    <property type="entry name" value="BNIP1-RELATED"/>
    <property type="match status" value="1"/>
</dbReference>
<feature type="region of interest" description="Disordered" evidence="10">
    <location>
        <begin position="71"/>
        <end position="91"/>
    </location>
</feature>
<evidence type="ECO:0000256" key="4">
    <source>
        <dbReference type="ARBA" id="ARBA00022824"/>
    </source>
</evidence>
<dbReference type="InterPro" id="IPR056173">
    <property type="entry name" value="Sec20_C"/>
</dbReference>
<proteinExistence type="inferred from homology"/>
<comment type="subcellular location">
    <subcellularLocation>
        <location evidence="1">Endoplasmic reticulum membrane</location>
        <topology evidence="1">Single-pass type IV membrane protein</topology>
    </subcellularLocation>
</comment>
<evidence type="ECO:0000256" key="7">
    <source>
        <dbReference type="ARBA" id="ARBA00023054"/>
    </source>
</evidence>
<dbReference type="GO" id="GO:0006890">
    <property type="term" value="P:retrograde vesicle-mediated transport, Golgi to endoplasmic reticulum"/>
    <property type="evidence" value="ECO:0007669"/>
    <property type="project" value="InterPro"/>
</dbReference>
<reference evidence="13" key="2">
    <citation type="journal article" date="2023" name="IMA Fungus">
        <title>Comparative genomic study of the Penicillium genus elucidates a diverse pangenome and 15 lateral gene transfer events.</title>
        <authorList>
            <person name="Petersen C."/>
            <person name="Sorensen T."/>
            <person name="Nielsen M.R."/>
            <person name="Sondergaard T.E."/>
            <person name="Sorensen J.L."/>
            <person name="Fitzpatrick D.A."/>
            <person name="Frisvad J.C."/>
            <person name="Nielsen K.L."/>
        </authorList>
    </citation>
    <scope>NUCLEOTIDE SEQUENCE</scope>
    <source>
        <strain evidence="13">IBT 30069</strain>
    </source>
</reference>
<keyword evidence="2" id="KW-0813">Transport</keyword>
<feature type="region of interest" description="Disordered" evidence="10">
    <location>
        <begin position="112"/>
        <end position="154"/>
    </location>
</feature>
<evidence type="ECO:0000256" key="6">
    <source>
        <dbReference type="ARBA" id="ARBA00022989"/>
    </source>
</evidence>
<dbReference type="EMBL" id="JAPQKH010000001">
    <property type="protein sequence ID" value="KAJ5115994.1"/>
    <property type="molecule type" value="Genomic_DNA"/>
</dbReference>
<feature type="domain" description="Sec20 C-terminal" evidence="12">
    <location>
        <begin position="160"/>
        <end position="249"/>
    </location>
</feature>
<organism evidence="13 14">
    <name type="scientific">Penicillium angulare</name>
    <dbReference type="NCBI Taxonomy" id="116970"/>
    <lineage>
        <taxon>Eukaryota</taxon>
        <taxon>Fungi</taxon>
        <taxon>Dikarya</taxon>
        <taxon>Ascomycota</taxon>
        <taxon>Pezizomycotina</taxon>
        <taxon>Eurotiomycetes</taxon>
        <taxon>Eurotiomycetidae</taxon>
        <taxon>Eurotiales</taxon>
        <taxon>Aspergillaceae</taxon>
        <taxon>Penicillium</taxon>
    </lineage>
</organism>
<evidence type="ECO:0000313" key="13">
    <source>
        <dbReference type="EMBL" id="KAJ5115994.1"/>
    </source>
</evidence>
<evidence type="ECO:0000256" key="3">
    <source>
        <dbReference type="ARBA" id="ARBA00022692"/>
    </source>
</evidence>
<dbReference type="GO" id="GO:0005484">
    <property type="term" value="F:SNAP receptor activity"/>
    <property type="evidence" value="ECO:0007669"/>
    <property type="project" value="InterPro"/>
</dbReference>
<comment type="caution">
    <text evidence="13">The sequence shown here is derived from an EMBL/GenBank/DDBJ whole genome shotgun (WGS) entry which is preliminary data.</text>
</comment>
<evidence type="ECO:0000259" key="12">
    <source>
        <dbReference type="Pfam" id="PF03908"/>
    </source>
</evidence>
<dbReference type="InterPro" id="IPR005606">
    <property type="entry name" value="Sec20"/>
</dbReference>
<keyword evidence="5" id="KW-0931">ER-Golgi transport</keyword>
<dbReference type="PANTHER" id="PTHR12825:SF0">
    <property type="entry name" value="VESICLE TRANSPORT PROTEIN SEC20"/>
    <property type="match status" value="1"/>
</dbReference>
<gene>
    <name evidence="13" type="ORF">N7456_000342</name>
</gene>
<protein>
    <recommendedName>
        <fullName evidence="12">Sec20 C-terminal domain-containing protein</fullName>
    </recommendedName>
</protein>
<dbReference type="OrthoDB" id="46868at2759"/>
<sequence length="380" mass="42915">MSTIATLQARLKELSTTLGQIRPSIDKLRNFTPAEKGDEERVELGAEIHAGLKDTEEELELLRIEVEALDSGSDNRRKHSVTSGEKDAEKERVVMTTARLADDIKKTRGDFRNAQLNAKRQSELTRRKERELLLSRPHPSERQGRPSEKLTQDDLVLNASNDVTAALRRTHHLMQTELSRSQFAQETLQQSTAAISSLSESYTSLDTLLASSRTLANSLLRSQKSDTWYLETAFYILLATIAWLVFRRILYGPLWWMVWLPFQFAFRVLFAATGIVGISVGKSVQSLSSMIAADISATILESAVPTTTTAGVPVHSDLVTEEEEDRLIDKIGKMVEEGEDQEDRTLDEIMAEEKQKVEKAPRNPKKRMMEGERDVMREEL</sequence>
<dbReference type="Pfam" id="PF03908">
    <property type="entry name" value="Sec20"/>
    <property type="match status" value="1"/>
</dbReference>
<feature type="region of interest" description="Disordered" evidence="10">
    <location>
        <begin position="354"/>
        <end position="380"/>
    </location>
</feature>
<reference evidence="13" key="1">
    <citation type="submission" date="2022-11" db="EMBL/GenBank/DDBJ databases">
        <authorList>
            <person name="Petersen C."/>
        </authorList>
    </citation>
    <scope>NUCLEOTIDE SEQUENCE</scope>
    <source>
        <strain evidence="13">IBT 30069</strain>
    </source>
</reference>
<name>A0A9W9GBU8_9EURO</name>
<keyword evidence="7" id="KW-0175">Coiled coil</keyword>
<evidence type="ECO:0000256" key="9">
    <source>
        <dbReference type="ARBA" id="ARBA00037934"/>
    </source>
</evidence>
<keyword evidence="3 11" id="KW-0812">Transmembrane</keyword>
<feature type="compositionally biased region" description="Basic and acidic residues" evidence="10">
    <location>
        <begin position="120"/>
        <end position="152"/>
    </location>
</feature>
<comment type="similarity">
    <text evidence="9">Belongs to the SEC20 family.</text>
</comment>
<evidence type="ECO:0000256" key="5">
    <source>
        <dbReference type="ARBA" id="ARBA00022892"/>
    </source>
</evidence>
<keyword evidence="14" id="KW-1185">Reference proteome</keyword>
<keyword evidence="8 11" id="KW-0472">Membrane</keyword>
<keyword evidence="4" id="KW-0256">Endoplasmic reticulum</keyword>
<evidence type="ECO:0000256" key="8">
    <source>
        <dbReference type="ARBA" id="ARBA00023136"/>
    </source>
</evidence>
<evidence type="ECO:0000256" key="1">
    <source>
        <dbReference type="ARBA" id="ARBA00004163"/>
    </source>
</evidence>